<dbReference type="KEGG" id="bgg:CFK41_17520"/>
<dbReference type="Proteomes" id="UP000217889">
    <property type="component" value="Chromosome"/>
</dbReference>
<protein>
    <submittedName>
        <fullName evidence="1">Uncharacterized protein</fullName>
    </submittedName>
</protein>
<reference evidence="1 2" key="1">
    <citation type="journal article" date="2014" name="Int. J. Syst. Evol. Microbiol.">
        <title>Brachybacterium ginsengisoli sp. nov., isolated from soil of a ginseng field.</title>
        <authorList>
            <person name="Hoang V.A."/>
            <person name="Kim Y.J."/>
            <person name="Nguyen N.L."/>
            <person name="Yang D.C."/>
        </authorList>
    </citation>
    <scope>NUCLEOTIDE SEQUENCE [LARGE SCALE GENOMIC DNA]</scope>
    <source>
        <strain evidence="1 2">DCY80</strain>
    </source>
</reference>
<gene>
    <name evidence="1" type="ORF">CFK41_17520</name>
</gene>
<accession>A0A291H1V4</accession>
<dbReference type="AlphaFoldDB" id="A0A291H1V4"/>
<organism evidence="1 2">
    <name type="scientific">Brachybacterium ginsengisoli</name>
    <dbReference type="NCBI Taxonomy" id="1331682"/>
    <lineage>
        <taxon>Bacteria</taxon>
        <taxon>Bacillati</taxon>
        <taxon>Actinomycetota</taxon>
        <taxon>Actinomycetes</taxon>
        <taxon>Micrococcales</taxon>
        <taxon>Dermabacteraceae</taxon>
        <taxon>Brachybacterium</taxon>
    </lineage>
</organism>
<sequence length="123" mass="13172">MVVVVSAPWAGPSRPAPTVLRELARRWGGAMQVLIVEDPSDAVLDAWSIEVLPTWLRFVPAPSEPSEGAADAILPIRLDELTGHSPDGELTTLLGPWSLVHRRTGAQPKHIVEAEFGPESPAG</sequence>
<keyword evidence="2" id="KW-1185">Reference proteome</keyword>
<evidence type="ECO:0000313" key="1">
    <source>
        <dbReference type="EMBL" id="ATG56380.1"/>
    </source>
</evidence>
<evidence type="ECO:0000313" key="2">
    <source>
        <dbReference type="Proteomes" id="UP000217889"/>
    </source>
</evidence>
<name>A0A291H1V4_9MICO</name>
<dbReference type="EMBL" id="CP023564">
    <property type="protein sequence ID" value="ATG56380.1"/>
    <property type="molecule type" value="Genomic_DNA"/>
</dbReference>
<proteinExistence type="predicted"/>